<dbReference type="GeneID" id="95071554"/>
<reference evidence="4" key="1">
    <citation type="journal article" date="2014" name="Int. J. Syst. Evol. Microbiol.">
        <title>Complete genome sequence of Corynebacterium casei LMG S-19264T (=DSM 44701T), isolated from a smear-ripened cheese.</title>
        <authorList>
            <consortium name="US DOE Joint Genome Institute (JGI-PGF)"/>
            <person name="Walter F."/>
            <person name="Albersmeier A."/>
            <person name="Kalinowski J."/>
            <person name="Ruckert C."/>
        </authorList>
    </citation>
    <scope>NUCLEOTIDE SEQUENCE</scope>
    <source>
        <strain evidence="4">JCM 4136</strain>
    </source>
</reference>
<keyword evidence="5" id="KW-1185">Reference proteome</keyword>
<dbReference type="AlphaFoldDB" id="A0A8H9HIT3"/>
<proteinExistence type="predicted"/>
<dbReference type="Pfam" id="PF01740">
    <property type="entry name" value="STAS"/>
    <property type="match status" value="1"/>
</dbReference>
<dbReference type="EMBL" id="BMSC01000005">
    <property type="protein sequence ID" value="GGU69057.1"/>
    <property type="molecule type" value="Genomic_DNA"/>
</dbReference>
<evidence type="ECO:0000259" key="2">
    <source>
        <dbReference type="Pfam" id="PF01740"/>
    </source>
</evidence>
<dbReference type="InterPro" id="IPR036513">
    <property type="entry name" value="STAS_dom_sf"/>
</dbReference>
<dbReference type="RefSeq" id="WP_124287973.1">
    <property type="nucleotide sequence ID" value="NZ_BLLO01000020.1"/>
</dbReference>
<gene>
    <name evidence="4" type="ORF">GCM10010227_23770</name>
    <name evidence="3" type="ORF">Sgou_35960</name>
</gene>
<dbReference type="SUPFAM" id="SSF52091">
    <property type="entry name" value="SpoIIaa-like"/>
    <property type="match status" value="1"/>
</dbReference>
<reference evidence="4" key="3">
    <citation type="submission" date="2020-09" db="EMBL/GenBank/DDBJ databases">
        <authorList>
            <person name="Sun Q."/>
            <person name="Ohkuma M."/>
        </authorList>
    </citation>
    <scope>NUCLEOTIDE SEQUENCE</scope>
    <source>
        <strain evidence="4">JCM 4136</strain>
    </source>
</reference>
<dbReference type="Proteomes" id="UP000660975">
    <property type="component" value="Unassembled WGS sequence"/>
</dbReference>
<evidence type="ECO:0000313" key="3">
    <source>
        <dbReference type="EMBL" id="GFH78926.1"/>
    </source>
</evidence>
<evidence type="ECO:0000313" key="4">
    <source>
        <dbReference type="EMBL" id="GGU69057.1"/>
    </source>
</evidence>
<dbReference type="CDD" id="cd07043">
    <property type="entry name" value="STAS_anti-anti-sigma_factors"/>
    <property type="match status" value="1"/>
</dbReference>
<dbReference type="Proteomes" id="UP000480804">
    <property type="component" value="Unassembled WGS sequence"/>
</dbReference>
<dbReference type="Gene3D" id="3.30.750.24">
    <property type="entry name" value="STAS domain"/>
    <property type="match status" value="1"/>
</dbReference>
<feature type="region of interest" description="Disordered" evidence="1">
    <location>
        <begin position="107"/>
        <end position="153"/>
    </location>
</feature>
<reference evidence="3 5" key="2">
    <citation type="submission" date="2020-02" db="EMBL/GenBank/DDBJ databases">
        <title>Whole genome shotgun sequence of Streptomyces gougerotii NBRC 13043.</title>
        <authorList>
            <person name="Ichikawa N."/>
            <person name="Komaki H."/>
            <person name="Tamura T."/>
        </authorList>
    </citation>
    <scope>NUCLEOTIDE SEQUENCE [LARGE SCALE GENOMIC DNA]</scope>
    <source>
        <strain evidence="3 5">NBRC 13043</strain>
    </source>
</reference>
<evidence type="ECO:0000313" key="5">
    <source>
        <dbReference type="Proteomes" id="UP000480804"/>
    </source>
</evidence>
<dbReference type="InterPro" id="IPR002645">
    <property type="entry name" value="STAS_dom"/>
</dbReference>
<dbReference type="EMBL" id="BLLO01000020">
    <property type="protein sequence ID" value="GFH78926.1"/>
    <property type="molecule type" value="Genomic_DNA"/>
</dbReference>
<sequence length="153" mass="16208">MSADRTPVTVVPLDAVVDPENEETVEAELRALQAGAGVVVVHVRTRVVTPRALHLLLRARQRAAAEGGILCVAAPDPAARRIFHLTGLSRVLRVAATVPGAVRRNAGAGCGHPPAATPAGARVTSPLRRTGPPRPRQVRPLGRFSRARDSRRP</sequence>
<evidence type="ECO:0000256" key="1">
    <source>
        <dbReference type="SAM" id="MobiDB-lite"/>
    </source>
</evidence>
<feature type="domain" description="STAS" evidence="2">
    <location>
        <begin position="8"/>
        <end position="99"/>
    </location>
</feature>
<organism evidence="4 6">
    <name type="scientific">Streptomyces gougerotii</name>
    <dbReference type="NCBI Taxonomy" id="53448"/>
    <lineage>
        <taxon>Bacteria</taxon>
        <taxon>Bacillati</taxon>
        <taxon>Actinomycetota</taxon>
        <taxon>Actinomycetes</taxon>
        <taxon>Kitasatosporales</taxon>
        <taxon>Streptomycetaceae</taxon>
        <taxon>Streptomyces</taxon>
        <taxon>Streptomyces diastaticus group</taxon>
    </lineage>
</organism>
<accession>A0A8H9HIT3</accession>
<comment type="caution">
    <text evidence="4">The sequence shown here is derived from an EMBL/GenBank/DDBJ whole genome shotgun (WGS) entry which is preliminary data.</text>
</comment>
<name>A0A8H9HIT3_9ACTN</name>
<evidence type="ECO:0000313" key="6">
    <source>
        <dbReference type="Proteomes" id="UP000660975"/>
    </source>
</evidence>
<protein>
    <recommendedName>
        <fullName evidence="2">STAS domain-containing protein</fullName>
    </recommendedName>
</protein>